<dbReference type="Pfam" id="PF13619">
    <property type="entry name" value="KTSC"/>
    <property type="match status" value="1"/>
</dbReference>
<evidence type="ECO:0000313" key="2">
    <source>
        <dbReference type="EMBL" id="CAB4158463.1"/>
    </source>
</evidence>
<proteinExistence type="predicted"/>
<accession>A0A6J5NHN6</accession>
<dbReference type="EMBL" id="LR796673">
    <property type="protein sequence ID" value="CAB4158463.1"/>
    <property type="molecule type" value="Genomic_DNA"/>
</dbReference>
<sequence>MIHLKPITNSSMVAGHGYDPDARMLAILFVGNPSPTYYREVPEEVAEQFASAPSLGKAFHQLIKGKFVGQPATESAPS</sequence>
<organism evidence="2">
    <name type="scientific">uncultured Caudovirales phage</name>
    <dbReference type="NCBI Taxonomy" id="2100421"/>
    <lineage>
        <taxon>Viruses</taxon>
        <taxon>Duplodnaviria</taxon>
        <taxon>Heunggongvirae</taxon>
        <taxon>Uroviricota</taxon>
        <taxon>Caudoviricetes</taxon>
        <taxon>Peduoviridae</taxon>
        <taxon>Maltschvirus</taxon>
        <taxon>Maltschvirus maltsch</taxon>
    </lineage>
</organism>
<gene>
    <name evidence="2" type="ORF">UFOVP703_12</name>
</gene>
<reference evidence="2" key="1">
    <citation type="submission" date="2020-04" db="EMBL/GenBank/DDBJ databases">
        <authorList>
            <person name="Chiriac C."/>
            <person name="Salcher M."/>
            <person name="Ghai R."/>
            <person name="Kavagutti S V."/>
        </authorList>
    </citation>
    <scope>NUCLEOTIDE SEQUENCE</scope>
</reference>
<evidence type="ECO:0000259" key="1">
    <source>
        <dbReference type="Pfam" id="PF13619"/>
    </source>
</evidence>
<dbReference type="InterPro" id="IPR025309">
    <property type="entry name" value="KTSC_dom"/>
</dbReference>
<feature type="domain" description="KTSC" evidence="1">
    <location>
        <begin position="9"/>
        <end position="67"/>
    </location>
</feature>
<protein>
    <submittedName>
        <fullName evidence="2">KTSC domain containing protein</fullName>
    </submittedName>
</protein>
<name>A0A6J5NHN6_9CAUD</name>